<feature type="domain" description="GS beta-grasp" evidence="8">
    <location>
        <begin position="54"/>
        <end position="155"/>
    </location>
</feature>
<evidence type="ECO:0000256" key="1">
    <source>
        <dbReference type="ARBA" id="ARBA00009897"/>
    </source>
</evidence>
<keyword evidence="2" id="KW-0436">Ligase</keyword>
<organism evidence="10 11">
    <name type="scientific">Phytohabitans suffuscus</name>
    <dbReference type="NCBI Taxonomy" id="624315"/>
    <lineage>
        <taxon>Bacteria</taxon>
        <taxon>Bacillati</taxon>
        <taxon>Actinomycetota</taxon>
        <taxon>Actinomycetes</taxon>
        <taxon>Micromonosporales</taxon>
        <taxon>Micromonosporaceae</taxon>
    </lineage>
</organism>
<dbReference type="InterPro" id="IPR008146">
    <property type="entry name" value="Gln_synth_cat_dom"/>
</dbReference>
<keyword evidence="3" id="KW-0547">Nucleotide-binding</keyword>
<dbReference type="EMBL" id="AP022871">
    <property type="protein sequence ID" value="BCB83083.1"/>
    <property type="molecule type" value="Genomic_DNA"/>
</dbReference>
<dbReference type="AlphaFoldDB" id="A0A6F8YAN1"/>
<evidence type="ECO:0000256" key="5">
    <source>
        <dbReference type="PROSITE-ProRule" id="PRU01330"/>
    </source>
</evidence>
<evidence type="ECO:0000256" key="7">
    <source>
        <dbReference type="SAM" id="MobiDB-lite"/>
    </source>
</evidence>
<sequence length="508" mass="54630">MRNVDERDVAEGGGGASARPMLAKDRGGFVDRHDLWSDAQYAAAAQMRRVIDELGIEMVRFGFADQHGIVRGKTIARSAVAAAMRSGLTAPSSLLLKDTSGKSVYPVFAADPKVGVAGFAGAGDIVLVPDPTSFRVVPWADRTGWILCDLRFPDGTPVPFCTRGLLRRQLGTLADRGYRMTVGAELEFHVFRAAGEGFAGDRVGRPGAPGAAPAAGPTTAGSQLLHEETLDGLDELVQALYTGLTALDLPLRSIELEFGPSQLELTMEAAEAAVTADAVLVGRSAVRQIARRHGYHATFMSRPQGAETASTGWHLHQSLTNLRTGRGAFVPDAEDAEPLSVTGRSYLEGILRHATAAAAFTTPTVNGYKRYQPYSLAPDRIAWGVDNKGAMVRAVGGPGDPATRLENRSGEPAANPYLYIAAQAVSGLDGIARRLTLRPPTTTPYEEAAPRLPRSLGEAVAALESDVTFREALGDVVVDWYTHLKRAEFERYLLHVSDWEQREYFGMF</sequence>
<dbReference type="SUPFAM" id="SSF55931">
    <property type="entry name" value="Glutamine synthetase/guanido kinase"/>
    <property type="match status" value="1"/>
</dbReference>
<evidence type="ECO:0000259" key="8">
    <source>
        <dbReference type="PROSITE" id="PS51986"/>
    </source>
</evidence>
<evidence type="ECO:0000256" key="2">
    <source>
        <dbReference type="ARBA" id="ARBA00022598"/>
    </source>
</evidence>
<evidence type="ECO:0000256" key="3">
    <source>
        <dbReference type="ARBA" id="ARBA00022741"/>
    </source>
</evidence>
<dbReference type="InterPro" id="IPR036651">
    <property type="entry name" value="Gln_synt_N_sf"/>
</dbReference>
<evidence type="ECO:0000259" key="9">
    <source>
        <dbReference type="PROSITE" id="PS51987"/>
    </source>
</evidence>
<reference evidence="10 11" key="2">
    <citation type="submission" date="2020-03" db="EMBL/GenBank/DDBJ databases">
        <authorList>
            <person name="Ichikawa N."/>
            <person name="Kimura A."/>
            <person name="Kitahashi Y."/>
            <person name="Uohara A."/>
        </authorList>
    </citation>
    <scope>NUCLEOTIDE SEQUENCE [LARGE SCALE GENOMIC DNA]</scope>
    <source>
        <strain evidence="10 11">NBRC 105367</strain>
    </source>
</reference>
<evidence type="ECO:0000313" key="10">
    <source>
        <dbReference type="EMBL" id="BCB83083.1"/>
    </source>
</evidence>
<dbReference type="PANTHER" id="PTHR43785">
    <property type="entry name" value="GAMMA-GLUTAMYLPUTRESCINE SYNTHETASE"/>
    <property type="match status" value="1"/>
</dbReference>
<dbReference type="Pfam" id="PF00120">
    <property type="entry name" value="Gln-synt_C"/>
    <property type="match status" value="1"/>
</dbReference>
<dbReference type="InterPro" id="IPR014746">
    <property type="entry name" value="Gln_synth/guanido_kin_cat_dom"/>
</dbReference>
<dbReference type="SUPFAM" id="SSF54368">
    <property type="entry name" value="Glutamine synthetase, N-terminal domain"/>
    <property type="match status" value="1"/>
</dbReference>
<keyword evidence="11" id="KW-1185">Reference proteome</keyword>
<feature type="compositionally biased region" description="Basic and acidic residues" evidence="7">
    <location>
        <begin position="1"/>
        <end position="10"/>
    </location>
</feature>
<accession>A0A6F8YAN1</accession>
<dbReference type="SMART" id="SM01230">
    <property type="entry name" value="Gln-synt_C"/>
    <property type="match status" value="1"/>
</dbReference>
<dbReference type="Gene3D" id="3.10.20.70">
    <property type="entry name" value="Glutamine synthetase, N-terminal domain"/>
    <property type="match status" value="1"/>
</dbReference>
<name>A0A6F8YAN1_9ACTN</name>
<comment type="similarity">
    <text evidence="1 5 6">Belongs to the glutamine synthetase family.</text>
</comment>
<evidence type="ECO:0000256" key="4">
    <source>
        <dbReference type="ARBA" id="ARBA00022840"/>
    </source>
</evidence>
<dbReference type="GO" id="GO:0005524">
    <property type="term" value="F:ATP binding"/>
    <property type="evidence" value="ECO:0007669"/>
    <property type="project" value="UniProtKB-KW"/>
</dbReference>
<dbReference type="Proteomes" id="UP000503011">
    <property type="component" value="Chromosome"/>
</dbReference>
<evidence type="ECO:0000313" key="11">
    <source>
        <dbReference type="Proteomes" id="UP000503011"/>
    </source>
</evidence>
<protein>
    <submittedName>
        <fullName evidence="10">Glutamine synthetase</fullName>
    </submittedName>
</protein>
<dbReference type="InterPro" id="IPR008147">
    <property type="entry name" value="Gln_synt_N"/>
</dbReference>
<gene>
    <name evidence="10" type="ORF">Psuf_003960</name>
</gene>
<keyword evidence="4" id="KW-0067">ATP-binding</keyword>
<feature type="domain" description="GS catalytic" evidence="9">
    <location>
        <begin position="162"/>
        <end position="508"/>
    </location>
</feature>
<reference evidence="10 11" key="1">
    <citation type="submission" date="2020-03" db="EMBL/GenBank/DDBJ databases">
        <title>Whole genome shotgun sequence of Phytohabitans suffuscus NBRC 105367.</title>
        <authorList>
            <person name="Komaki H."/>
            <person name="Tamura T."/>
        </authorList>
    </citation>
    <scope>NUCLEOTIDE SEQUENCE [LARGE SCALE GENOMIC DNA]</scope>
    <source>
        <strain evidence="10 11">NBRC 105367</strain>
    </source>
</reference>
<feature type="region of interest" description="Disordered" evidence="7">
    <location>
        <begin position="1"/>
        <end position="20"/>
    </location>
</feature>
<evidence type="ECO:0000256" key="6">
    <source>
        <dbReference type="RuleBase" id="RU000384"/>
    </source>
</evidence>
<dbReference type="KEGG" id="psuu:Psuf_003960"/>
<dbReference type="GO" id="GO:0004356">
    <property type="term" value="F:glutamine synthetase activity"/>
    <property type="evidence" value="ECO:0007669"/>
    <property type="project" value="InterPro"/>
</dbReference>
<dbReference type="RefSeq" id="WP_197945744.1">
    <property type="nucleotide sequence ID" value="NZ_AP022871.1"/>
</dbReference>
<dbReference type="PANTHER" id="PTHR43785:SF12">
    <property type="entry name" value="TYPE-1 GLUTAMINE SYNTHETASE 2"/>
    <property type="match status" value="1"/>
</dbReference>
<dbReference type="PROSITE" id="PS51986">
    <property type="entry name" value="GS_BETA_GRASP"/>
    <property type="match status" value="1"/>
</dbReference>
<dbReference type="GO" id="GO:0006542">
    <property type="term" value="P:glutamine biosynthetic process"/>
    <property type="evidence" value="ECO:0007669"/>
    <property type="project" value="InterPro"/>
</dbReference>
<dbReference type="PROSITE" id="PS51987">
    <property type="entry name" value="GS_CATALYTIC"/>
    <property type="match status" value="1"/>
</dbReference>
<proteinExistence type="inferred from homology"/>
<dbReference type="Gene3D" id="3.30.590.10">
    <property type="entry name" value="Glutamine synthetase/guanido kinase, catalytic domain"/>
    <property type="match status" value="1"/>
</dbReference>